<comment type="caution">
    <text evidence="3">The sequence shown here is derived from an EMBL/GenBank/DDBJ whole genome shotgun (WGS) entry which is preliminary data.</text>
</comment>
<proteinExistence type="predicted"/>
<dbReference type="Gene3D" id="2.60.40.1220">
    <property type="match status" value="1"/>
</dbReference>
<keyword evidence="1" id="KW-0732">Signal</keyword>
<dbReference type="RefSeq" id="WP_135763705.1">
    <property type="nucleotide sequence ID" value="NZ_RQHV01000042.1"/>
</dbReference>
<evidence type="ECO:0000313" key="4">
    <source>
        <dbReference type="Proteomes" id="UP000298264"/>
    </source>
</evidence>
<evidence type="ECO:0000259" key="2">
    <source>
        <dbReference type="Pfam" id="PF13205"/>
    </source>
</evidence>
<organism evidence="3 4">
    <name type="scientific">Leptospira ilyithenensis</name>
    <dbReference type="NCBI Taxonomy" id="2484901"/>
    <lineage>
        <taxon>Bacteria</taxon>
        <taxon>Pseudomonadati</taxon>
        <taxon>Spirochaetota</taxon>
        <taxon>Spirochaetia</taxon>
        <taxon>Leptospirales</taxon>
        <taxon>Leptospiraceae</taxon>
        <taxon>Leptospira</taxon>
    </lineage>
</organism>
<keyword evidence="4" id="KW-1185">Reference proteome</keyword>
<dbReference type="EMBL" id="RQHV01000042">
    <property type="protein sequence ID" value="TGN10946.1"/>
    <property type="molecule type" value="Genomic_DNA"/>
</dbReference>
<dbReference type="Pfam" id="PF13205">
    <property type="entry name" value="Big_5"/>
    <property type="match status" value="1"/>
</dbReference>
<reference evidence="3" key="1">
    <citation type="journal article" date="2019" name="PLoS Negl. Trop. Dis.">
        <title>Revisiting the worldwide diversity of Leptospira species in the environment.</title>
        <authorList>
            <person name="Vincent A.T."/>
            <person name="Schiettekatte O."/>
            <person name="Bourhy P."/>
            <person name="Veyrier F.J."/>
            <person name="Picardeau M."/>
        </authorList>
    </citation>
    <scope>NUCLEOTIDE SEQUENCE [LARGE SCALE GENOMIC DNA]</scope>
    <source>
        <strain evidence="3">201400974</strain>
    </source>
</reference>
<feature type="domain" description="SbsA Ig-like" evidence="2">
    <location>
        <begin position="49"/>
        <end position="149"/>
    </location>
</feature>
<evidence type="ECO:0000313" key="3">
    <source>
        <dbReference type="EMBL" id="TGN10946.1"/>
    </source>
</evidence>
<dbReference type="Proteomes" id="UP000298264">
    <property type="component" value="Unassembled WGS sequence"/>
</dbReference>
<sequence length="150" mass="16124">MFFKSKKSLSYFLLFGSVLFSIQCGPPKPEPYLLGLLALPSGSSDTSATFKVETTNPAKDETAVPTNVNITITFSKNVDQSSVAGNITLTQPASNRITSLSASTNNKIVTLRPNTTFDPQSTYTFTLKTGIKDTTGTALTEAYTFGFTTQ</sequence>
<protein>
    <recommendedName>
        <fullName evidence="2">SbsA Ig-like domain-containing protein</fullName>
    </recommendedName>
</protein>
<dbReference type="InterPro" id="IPR032812">
    <property type="entry name" value="SbsA_Ig"/>
</dbReference>
<dbReference type="OrthoDB" id="329179at2"/>
<evidence type="ECO:0000256" key="1">
    <source>
        <dbReference type="ARBA" id="ARBA00022729"/>
    </source>
</evidence>
<name>A0A4R9LRT7_9LEPT</name>
<dbReference type="InterPro" id="IPR014755">
    <property type="entry name" value="Cu-Rt/internalin_Ig-like"/>
</dbReference>
<gene>
    <name evidence="3" type="ORF">EHS11_07135</name>
</gene>
<dbReference type="AlphaFoldDB" id="A0A4R9LRT7"/>
<accession>A0A4R9LRT7</accession>